<dbReference type="RefSeq" id="WP_368802784.1">
    <property type="nucleotide sequence ID" value="NZ_JAZHFV010000002.1"/>
</dbReference>
<dbReference type="InterPro" id="IPR013430">
    <property type="entry name" value="Toxin_antidote_HigA"/>
</dbReference>
<evidence type="ECO:0000256" key="1">
    <source>
        <dbReference type="ARBA" id="ARBA00023125"/>
    </source>
</evidence>
<name>A0ABV3WSN7_9HYPH</name>
<organism evidence="3 4">
    <name type="scientific">Neoaquamicrobium sediminum</name>
    <dbReference type="NCBI Taxonomy" id="1849104"/>
    <lineage>
        <taxon>Bacteria</taxon>
        <taxon>Pseudomonadati</taxon>
        <taxon>Pseudomonadota</taxon>
        <taxon>Alphaproteobacteria</taxon>
        <taxon>Hyphomicrobiales</taxon>
        <taxon>Phyllobacteriaceae</taxon>
        <taxon>Neoaquamicrobium</taxon>
    </lineage>
</organism>
<dbReference type="PANTHER" id="PTHR36924">
    <property type="entry name" value="ANTITOXIN HIGA-1"/>
    <property type="match status" value="1"/>
</dbReference>
<dbReference type="SUPFAM" id="SSF47413">
    <property type="entry name" value="lambda repressor-like DNA-binding domains"/>
    <property type="match status" value="1"/>
</dbReference>
<comment type="caution">
    <text evidence="3">The sequence shown here is derived from an EMBL/GenBank/DDBJ whole genome shotgun (WGS) entry which is preliminary data.</text>
</comment>
<dbReference type="PANTHER" id="PTHR36924:SF1">
    <property type="entry name" value="ANTITOXIN HIGA-1"/>
    <property type="match status" value="1"/>
</dbReference>
<protein>
    <submittedName>
        <fullName evidence="3">HigA family addiction module antitoxin</fullName>
    </submittedName>
</protein>
<dbReference type="PROSITE" id="PS50943">
    <property type="entry name" value="HTH_CROC1"/>
    <property type="match status" value="1"/>
</dbReference>
<dbReference type="InterPro" id="IPR010982">
    <property type="entry name" value="Lambda_DNA-bd_dom_sf"/>
</dbReference>
<keyword evidence="4" id="KW-1185">Reference proteome</keyword>
<accession>A0ABV3WSN7</accession>
<dbReference type="SMART" id="SM00530">
    <property type="entry name" value="HTH_XRE"/>
    <property type="match status" value="1"/>
</dbReference>
<dbReference type="InterPro" id="IPR001387">
    <property type="entry name" value="Cro/C1-type_HTH"/>
</dbReference>
<evidence type="ECO:0000259" key="2">
    <source>
        <dbReference type="PROSITE" id="PS50943"/>
    </source>
</evidence>
<evidence type="ECO:0000313" key="3">
    <source>
        <dbReference type="EMBL" id="MEX4007675.1"/>
    </source>
</evidence>
<dbReference type="Gene3D" id="1.10.260.40">
    <property type="entry name" value="lambda repressor-like DNA-binding domains"/>
    <property type="match status" value="1"/>
</dbReference>
<gene>
    <name evidence="3" type="ORF">V1479_10205</name>
</gene>
<dbReference type="Proteomes" id="UP001559025">
    <property type="component" value="Unassembled WGS sequence"/>
</dbReference>
<dbReference type="EMBL" id="JAZHFV010000002">
    <property type="protein sequence ID" value="MEX4007675.1"/>
    <property type="molecule type" value="Genomic_DNA"/>
</dbReference>
<keyword evidence="1" id="KW-0238">DNA-binding</keyword>
<dbReference type="Pfam" id="PF01381">
    <property type="entry name" value="HTH_3"/>
    <property type="match status" value="1"/>
</dbReference>
<reference evidence="3 4" key="1">
    <citation type="submission" date="2024-01" db="EMBL/GenBank/DDBJ databases">
        <title>New evidence supports the origin of RcGTA from prophage.</title>
        <authorList>
            <person name="Xu Y."/>
            <person name="Liu B."/>
            <person name="Chen F."/>
        </authorList>
    </citation>
    <scope>NUCLEOTIDE SEQUENCE [LARGE SCALE GENOMIC DNA]</scope>
    <source>
        <strain evidence="3 4">CBW1107-2</strain>
    </source>
</reference>
<dbReference type="NCBIfam" id="TIGR02607">
    <property type="entry name" value="antidote_HigA"/>
    <property type="match status" value="1"/>
</dbReference>
<sequence length="104" mass="11884">MKNSILPPIHPGEILREEYLVPMEMSAGALAKEIDVPRTRIERLVNEQTSLSTDTALRLAKYFDTSPEFWMNLQASYDLKITAKALEDELALIEAYIEPVRQYA</sequence>
<proteinExistence type="predicted"/>
<feature type="domain" description="HTH cro/C1-type" evidence="2">
    <location>
        <begin position="29"/>
        <end position="70"/>
    </location>
</feature>
<evidence type="ECO:0000313" key="4">
    <source>
        <dbReference type="Proteomes" id="UP001559025"/>
    </source>
</evidence>
<dbReference type="CDD" id="cd00093">
    <property type="entry name" value="HTH_XRE"/>
    <property type="match status" value="1"/>
</dbReference>